<comment type="caution">
    <text evidence="1">The sequence shown here is derived from an EMBL/GenBank/DDBJ whole genome shotgun (WGS) entry which is preliminary data.</text>
</comment>
<proteinExistence type="predicted"/>
<name>A0A9X1LW24_9MICO</name>
<keyword evidence="2" id="KW-1185">Reference proteome</keyword>
<sequence>MTGPATLYIAIACDSVSEAQAQLRNFIQAGLNTDSPRVTAGIGDPTPKPADPALLAAGIAALEQPTTSQPNRSER</sequence>
<dbReference type="RefSeq" id="WP_229385052.1">
    <property type="nucleotide sequence ID" value="NZ_JAGTTN010000004.1"/>
</dbReference>
<reference evidence="1" key="1">
    <citation type="submission" date="2021-04" db="EMBL/GenBank/DDBJ databases">
        <title>Microbacterium tenobrionis sp. nov. and Microbacterium allomyrinae sp. nov., isolated from larvae of Tenobrio molitor and Allomyrina dichotoma, respectively.</title>
        <authorList>
            <person name="Lee S.D."/>
        </authorList>
    </citation>
    <scope>NUCLEOTIDE SEQUENCE</scope>
    <source>
        <strain evidence="1">BWT-G7</strain>
    </source>
</reference>
<accession>A0A9X1LW24</accession>
<dbReference type="AlphaFoldDB" id="A0A9X1LW24"/>
<gene>
    <name evidence="1" type="ORF">KEC57_12920</name>
</gene>
<dbReference type="Proteomes" id="UP001139354">
    <property type="component" value="Unassembled WGS sequence"/>
</dbReference>
<protein>
    <submittedName>
        <fullName evidence="1">Uncharacterized protein</fullName>
    </submittedName>
</protein>
<evidence type="ECO:0000313" key="2">
    <source>
        <dbReference type="Proteomes" id="UP001139354"/>
    </source>
</evidence>
<organism evidence="1 2">
    <name type="scientific">Microbacterium allomyrinae</name>
    <dbReference type="NCBI Taxonomy" id="2830666"/>
    <lineage>
        <taxon>Bacteria</taxon>
        <taxon>Bacillati</taxon>
        <taxon>Actinomycetota</taxon>
        <taxon>Actinomycetes</taxon>
        <taxon>Micrococcales</taxon>
        <taxon>Microbacteriaceae</taxon>
        <taxon>Microbacterium</taxon>
    </lineage>
</organism>
<dbReference type="EMBL" id="JAGTTN010000004">
    <property type="protein sequence ID" value="MCC2033084.1"/>
    <property type="molecule type" value="Genomic_DNA"/>
</dbReference>
<evidence type="ECO:0000313" key="1">
    <source>
        <dbReference type="EMBL" id="MCC2033084.1"/>
    </source>
</evidence>